<dbReference type="STRING" id="1122240.GCA_000620105_00438"/>
<dbReference type="Proteomes" id="UP000244173">
    <property type="component" value="Chromosome"/>
</dbReference>
<keyword evidence="2" id="KW-0732">Signal</keyword>
<reference evidence="3 4" key="1">
    <citation type="submission" date="2018-04" db="EMBL/GenBank/DDBJ databases">
        <title>Denitrifier Microvirgula.</title>
        <authorList>
            <person name="Anderson E."/>
            <person name="Jang J."/>
            <person name="Ishii S."/>
        </authorList>
    </citation>
    <scope>NUCLEOTIDE SEQUENCE [LARGE SCALE GENOMIC DNA]</scope>
    <source>
        <strain evidence="3 4">BE2.4</strain>
    </source>
</reference>
<feature type="signal peptide" evidence="2">
    <location>
        <begin position="1"/>
        <end position="20"/>
    </location>
</feature>
<accession>A0A2S0P715</accession>
<sequence length="113" mass="11443">MLLAAIVWLAALAIAPDAFAGMQPMPRASVSTQIGHPQAAGRCHSPSAMAADDTTPSSCATHAGGGTHACCPQAVPMAGGMAVSLPFTPQRRTAPTPPLRSRALPPPDEPPRA</sequence>
<evidence type="ECO:0000313" key="4">
    <source>
        <dbReference type="Proteomes" id="UP000244173"/>
    </source>
</evidence>
<feature type="chain" id="PRO_5015720033" description="DUF2946 domain-containing protein" evidence="2">
    <location>
        <begin position="21"/>
        <end position="113"/>
    </location>
</feature>
<proteinExistence type="predicted"/>
<evidence type="ECO:0000313" key="3">
    <source>
        <dbReference type="EMBL" id="AVY93204.1"/>
    </source>
</evidence>
<name>A0A2S0P715_9NEIS</name>
<evidence type="ECO:0000256" key="1">
    <source>
        <dbReference type="SAM" id="MobiDB-lite"/>
    </source>
</evidence>
<evidence type="ECO:0008006" key="5">
    <source>
        <dbReference type="Google" id="ProtNLM"/>
    </source>
</evidence>
<dbReference type="KEGG" id="maer:DAI18_03485"/>
<dbReference type="EMBL" id="CP028519">
    <property type="protein sequence ID" value="AVY93204.1"/>
    <property type="molecule type" value="Genomic_DNA"/>
</dbReference>
<feature type="compositionally biased region" description="Pro residues" evidence="1">
    <location>
        <begin position="104"/>
        <end position="113"/>
    </location>
</feature>
<keyword evidence="4" id="KW-1185">Reference proteome</keyword>
<dbReference type="AlphaFoldDB" id="A0A2S0P715"/>
<feature type="region of interest" description="Disordered" evidence="1">
    <location>
        <begin position="27"/>
        <end position="65"/>
    </location>
</feature>
<feature type="region of interest" description="Disordered" evidence="1">
    <location>
        <begin position="82"/>
        <end position="113"/>
    </location>
</feature>
<protein>
    <recommendedName>
        <fullName evidence="5">DUF2946 domain-containing protein</fullName>
    </recommendedName>
</protein>
<organism evidence="3 4">
    <name type="scientific">Microvirgula aerodenitrificans</name>
    <dbReference type="NCBI Taxonomy" id="57480"/>
    <lineage>
        <taxon>Bacteria</taxon>
        <taxon>Pseudomonadati</taxon>
        <taxon>Pseudomonadota</taxon>
        <taxon>Betaproteobacteria</taxon>
        <taxon>Neisseriales</taxon>
        <taxon>Aquaspirillaceae</taxon>
        <taxon>Microvirgula</taxon>
    </lineage>
</organism>
<gene>
    <name evidence="3" type="ORF">DAI18_03485</name>
</gene>
<evidence type="ECO:0000256" key="2">
    <source>
        <dbReference type="SAM" id="SignalP"/>
    </source>
</evidence>